<sequence length="38" mass="3846">MPANLPLVRSDALKKAAAAAGYFAAGLGAEVLKTDGWT</sequence>
<proteinExistence type="predicted"/>
<gene>
    <name evidence="1" type="ORF">METZ01_LOCUS355006</name>
</gene>
<feature type="non-terminal residue" evidence="1">
    <location>
        <position position="38"/>
    </location>
</feature>
<evidence type="ECO:0000313" key="1">
    <source>
        <dbReference type="EMBL" id="SVD02152.1"/>
    </source>
</evidence>
<dbReference type="AlphaFoldDB" id="A0A382RXW0"/>
<reference evidence="1" key="1">
    <citation type="submission" date="2018-05" db="EMBL/GenBank/DDBJ databases">
        <authorList>
            <person name="Lanie J.A."/>
            <person name="Ng W.-L."/>
            <person name="Kazmierczak K.M."/>
            <person name="Andrzejewski T.M."/>
            <person name="Davidsen T.M."/>
            <person name="Wayne K.J."/>
            <person name="Tettelin H."/>
            <person name="Glass J.I."/>
            <person name="Rusch D."/>
            <person name="Podicherti R."/>
            <person name="Tsui H.-C.T."/>
            <person name="Winkler M.E."/>
        </authorList>
    </citation>
    <scope>NUCLEOTIDE SEQUENCE</scope>
</reference>
<organism evidence="1">
    <name type="scientific">marine metagenome</name>
    <dbReference type="NCBI Taxonomy" id="408172"/>
    <lineage>
        <taxon>unclassified sequences</taxon>
        <taxon>metagenomes</taxon>
        <taxon>ecological metagenomes</taxon>
    </lineage>
</organism>
<name>A0A382RXW0_9ZZZZ</name>
<protein>
    <submittedName>
        <fullName evidence="1">Uncharacterized protein</fullName>
    </submittedName>
</protein>
<accession>A0A382RXW0</accession>
<dbReference type="EMBL" id="UINC01124774">
    <property type="protein sequence ID" value="SVD02152.1"/>
    <property type="molecule type" value="Genomic_DNA"/>
</dbReference>